<comment type="caution">
    <text evidence="2">The sequence shown here is derived from an EMBL/GenBank/DDBJ whole genome shotgun (WGS) entry which is preliminary data.</text>
</comment>
<organism evidence="2 3">
    <name type="scientific">Phytophthora lilii</name>
    <dbReference type="NCBI Taxonomy" id="2077276"/>
    <lineage>
        <taxon>Eukaryota</taxon>
        <taxon>Sar</taxon>
        <taxon>Stramenopiles</taxon>
        <taxon>Oomycota</taxon>
        <taxon>Peronosporomycetes</taxon>
        <taxon>Peronosporales</taxon>
        <taxon>Peronosporaceae</taxon>
        <taxon>Phytophthora</taxon>
    </lineage>
</organism>
<evidence type="ECO:0000313" key="2">
    <source>
        <dbReference type="EMBL" id="GMF29526.1"/>
    </source>
</evidence>
<protein>
    <submittedName>
        <fullName evidence="2">Unnamed protein product</fullName>
    </submittedName>
</protein>
<feature type="compositionally biased region" description="Acidic residues" evidence="1">
    <location>
        <begin position="110"/>
        <end position="125"/>
    </location>
</feature>
<accession>A0A9W6X3D6</accession>
<keyword evidence="3" id="KW-1185">Reference proteome</keyword>
<feature type="region of interest" description="Disordered" evidence="1">
    <location>
        <begin position="35"/>
        <end position="59"/>
    </location>
</feature>
<sequence length="270" mass="29863">MAGATCGVTLLHHPPVKVRLPVPARQSTVVDHCQTVKPDPSWENTRAHSAMSTPQPTSSTAAATERTISVANFHALQGEKRGVDTGTCKPKHVLEGSCVVSGDGSNDMPLDFESDAPEEGEAEEEEKARLNSTRTPSPCRGRRPIHSQDRGARVKMVQTLRARSICVARATHRSQRHKCRRAVIPYCDPWMTTASATAGRFGSTMPPYNIPLYVCSSISDDAVARELSFESSTTQRRDYYIGLFHELRYLSEKRTSQRSKVLEWKALVQS</sequence>
<dbReference type="OrthoDB" id="129452at2759"/>
<feature type="compositionally biased region" description="Low complexity" evidence="1">
    <location>
        <begin position="49"/>
        <end position="59"/>
    </location>
</feature>
<dbReference type="EMBL" id="BSXW01000784">
    <property type="protein sequence ID" value="GMF29526.1"/>
    <property type="molecule type" value="Genomic_DNA"/>
</dbReference>
<name>A0A9W6X3D6_9STRA</name>
<gene>
    <name evidence="2" type="ORF">Plil01_001254400</name>
</gene>
<dbReference type="AlphaFoldDB" id="A0A9W6X3D6"/>
<evidence type="ECO:0000256" key="1">
    <source>
        <dbReference type="SAM" id="MobiDB-lite"/>
    </source>
</evidence>
<reference evidence="2" key="1">
    <citation type="submission" date="2023-04" db="EMBL/GenBank/DDBJ databases">
        <title>Phytophthora lilii NBRC 32176.</title>
        <authorList>
            <person name="Ichikawa N."/>
            <person name="Sato H."/>
            <person name="Tonouchi N."/>
        </authorList>
    </citation>
    <scope>NUCLEOTIDE SEQUENCE</scope>
    <source>
        <strain evidence="2">NBRC 32176</strain>
    </source>
</reference>
<proteinExistence type="predicted"/>
<feature type="region of interest" description="Disordered" evidence="1">
    <location>
        <begin position="100"/>
        <end position="151"/>
    </location>
</feature>
<evidence type="ECO:0000313" key="3">
    <source>
        <dbReference type="Proteomes" id="UP001165083"/>
    </source>
</evidence>
<dbReference type="Proteomes" id="UP001165083">
    <property type="component" value="Unassembled WGS sequence"/>
</dbReference>